<protein>
    <recommendedName>
        <fullName evidence="3">Aminopeptidase</fullName>
    </recommendedName>
</protein>
<name>A0ABR9QN33_9BACI</name>
<gene>
    <name evidence="1" type="ORF">IMZ08_17940</name>
</gene>
<proteinExistence type="predicted"/>
<dbReference type="RefSeq" id="WP_193539018.1">
    <property type="nucleotide sequence ID" value="NZ_JADCLJ010000024.1"/>
</dbReference>
<evidence type="ECO:0008006" key="3">
    <source>
        <dbReference type="Google" id="ProtNLM"/>
    </source>
</evidence>
<organism evidence="1 2">
    <name type="scientific">Litchfieldia luteola</name>
    <dbReference type="NCBI Taxonomy" id="682179"/>
    <lineage>
        <taxon>Bacteria</taxon>
        <taxon>Bacillati</taxon>
        <taxon>Bacillota</taxon>
        <taxon>Bacilli</taxon>
        <taxon>Bacillales</taxon>
        <taxon>Bacillaceae</taxon>
        <taxon>Litchfieldia</taxon>
    </lineage>
</organism>
<sequence>MRIIDTIPFFINNYQPTLTFLKSYYNEYPEIFKEYFAYHCKDTEERHHQSISKYSDAFSTIKKVHENIVPIIGEVADEYSRIYQVSYPIEVNLIVGGFGSNAYNHRQIIPNITFALEKLSPETDHLRTIVAHEFGHATHNILSDEARTDWKQVQWTNPLTWLFQEGVATHFSRMIAPNLDQAIYFSFNEEGDEWLEFCESNKEKIKKEFVKDLAIENPQSLFREWFSINGGKRYGYNRLAYFIGDMLFQHLVLMKGEKNAIILWKEHGFEEEIKSWLYQD</sequence>
<reference evidence="1 2" key="1">
    <citation type="submission" date="2020-10" db="EMBL/GenBank/DDBJ databases">
        <title>Bacillus sp. HD4P25, an endophyte from a halophyte.</title>
        <authorList>
            <person name="Sun J.-Q."/>
        </authorList>
    </citation>
    <scope>NUCLEOTIDE SEQUENCE [LARGE SCALE GENOMIC DNA]</scope>
    <source>
        <strain evidence="1 2">YIM 93174</strain>
    </source>
</reference>
<evidence type="ECO:0000313" key="2">
    <source>
        <dbReference type="Proteomes" id="UP001516662"/>
    </source>
</evidence>
<dbReference type="Proteomes" id="UP001516662">
    <property type="component" value="Unassembled WGS sequence"/>
</dbReference>
<accession>A0ABR9QN33</accession>
<comment type="caution">
    <text evidence="1">The sequence shown here is derived from an EMBL/GenBank/DDBJ whole genome shotgun (WGS) entry which is preliminary data.</text>
</comment>
<dbReference type="EMBL" id="JADCLJ010000024">
    <property type="protein sequence ID" value="MBE4909920.1"/>
    <property type="molecule type" value="Genomic_DNA"/>
</dbReference>
<keyword evidence="2" id="KW-1185">Reference proteome</keyword>
<evidence type="ECO:0000313" key="1">
    <source>
        <dbReference type="EMBL" id="MBE4909920.1"/>
    </source>
</evidence>